<reference evidence="1" key="1">
    <citation type="submission" date="2020-08" db="EMBL/GenBank/DDBJ databases">
        <title>Multicomponent nature underlies the extraordinary mechanical properties of spider dragline silk.</title>
        <authorList>
            <person name="Kono N."/>
            <person name="Nakamura H."/>
            <person name="Mori M."/>
            <person name="Yoshida Y."/>
            <person name="Ohtoshi R."/>
            <person name="Malay A.D."/>
            <person name="Moran D.A.P."/>
            <person name="Tomita M."/>
            <person name="Numata K."/>
            <person name="Arakawa K."/>
        </authorList>
    </citation>
    <scope>NUCLEOTIDE SEQUENCE</scope>
</reference>
<dbReference type="OrthoDB" id="10390864at2759"/>
<proteinExistence type="predicted"/>
<evidence type="ECO:0000313" key="1">
    <source>
        <dbReference type="EMBL" id="GFY70141.1"/>
    </source>
</evidence>
<protein>
    <submittedName>
        <fullName evidence="1">Uncharacterized protein</fullName>
    </submittedName>
</protein>
<dbReference type="EMBL" id="BMAV01018043">
    <property type="protein sequence ID" value="GFY70141.1"/>
    <property type="molecule type" value="Genomic_DNA"/>
</dbReference>
<keyword evidence="2" id="KW-1185">Reference proteome</keyword>
<organism evidence="1 2">
    <name type="scientific">Trichonephila inaurata madagascariensis</name>
    <dbReference type="NCBI Taxonomy" id="2747483"/>
    <lineage>
        <taxon>Eukaryota</taxon>
        <taxon>Metazoa</taxon>
        <taxon>Ecdysozoa</taxon>
        <taxon>Arthropoda</taxon>
        <taxon>Chelicerata</taxon>
        <taxon>Arachnida</taxon>
        <taxon>Araneae</taxon>
        <taxon>Araneomorphae</taxon>
        <taxon>Entelegynae</taxon>
        <taxon>Araneoidea</taxon>
        <taxon>Nephilidae</taxon>
        <taxon>Trichonephila</taxon>
        <taxon>Trichonephila inaurata</taxon>
    </lineage>
</organism>
<comment type="caution">
    <text evidence="1">The sequence shown here is derived from an EMBL/GenBank/DDBJ whole genome shotgun (WGS) entry which is preliminary data.</text>
</comment>
<sequence length="166" mass="18995">MSFLVPLTSRAILANRKSKPMILKLMQDILLAFFLPRHLNLSLLTQFSEVSTFSRTGNVTQKECWETAEASRDDIPSKAKSVCVRVTFRQRKQRVESLEGERPTSLVLMNEWDGDRMRNPFTFFAHSTRERHVTSRLHDGLGGSPAIKTNKQRILNVQPQTQLAVI</sequence>
<name>A0A8X6YFN4_9ARAC</name>
<gene>
    <name evidence="1" type="ORF">TNIN_224621</name>
</gene>
<dbReference type="AlphaFoldDB" id="A0A8X6YFN4"/>
<accession>A0A8X6YFN4</accession>
<dbReference type="Proteomes" id="UP000886998">
    <property type="component" value="Unassembled WGS sequence"/>
</dbReference>
<evidence type="ECO:0000313" key="2">
    <source>
        <dbReference type="Proteomes" id="UP000886998"/>
    </source>
</evidence>